<evidence type="ECO:0000313" key="2">
    <source>
        <dbReference type="EMBL" id="NEX23197.1"/>
    </source>
</evidence>
<protein>
    <submittedName>
        <fullName evidence="2">Uncharacterized protein</fullName>
    </submittedName>
</protein>
<proteinExistence type="predicted"/>
<comment type="caution">
    <text evidence="2">The sequence shown here is derived from an EMBL/GenBank/DDBJ whole genome shotgun (WGS) entry which is preliminary data.</text>
</comment>
<dbReference type="EMBL" id="JAAIJR010000167">
    <property type="protein sequence ID" value="NEX23197.1"/>
    <property type="molecule type" value="Genomic_DNA"/>
</dbReference>
<evidence type="ECO:0000256" key="1">
    <source>
        <dbReference type="SAM" id="SignalP"/>
    </source>
</evidence>
<gene>
    <name evidence="2" type="ORF">G3480_23345</name>
</gene>
<dbReference type="Proteomes" id="UP000471640">
    <property type="component" value="Unassembled WGS sequence"/>
</dbReference>
<accession>A0A6P1DY01</accession>
<reference evidence="3" key="1">
    <citation type="journal article" date="2020" name="Microbiol. Resour. Announc.">
        <title>Draft Genome Sequences of Thiorhodococcus mannitoliphagus and Thiorhodococcus minor, Purple Sulfur Photosynthetic Bacteria in the Gammaproteobacterial Family Chromatiaceae.</title>
        <authorList>
            <person name="Aviles F.A."/>
            <person name="Meyer T.E."/>
            <person name="Kyndt J.A."/>
        </authorList>
    </citation>
    <scope>NUCLEOTIDE SEQUENCE [LARGE SCALE GENOMIC DNA]</scope>
    <source>
        <strain evidence="3">DSM 18266</strain>
    </source>
</reference>
<organism evidence="2 3">
    <name type="scientific">Thiorhodococcus mannitoliphagus</name>
    <dbReference type="NCBI Taxonomy" id="329406"/>
    <lineage>
        <taxon>Bacteria</taxon>
        <taxon>Pseudomonadati</taxon>
        <taxon>Pseudomonadota</taxon>
        <taxon>Gammaproteobacteria</taxon>
        <taxon>Chromatiales</taxon>
        <taxon>Chromatiaceae</taxon>
        <taxon>Thiorhodococcus</taxon>
    </lineage>
</organism>
<keyword evidence="3" id="KW-1185">Reference proteome</keyword>
<evidence type="ECO:0000313" key="3">
    <source>
        <dbReference type="Proteomes" id="UP000471640"/>
    </source>
</evidence>
<feature type="signal peptide" evidence="1">
    <location>
        <begin position="1"/>
        <end position="19"/>
    </location>
</feature>
<feature type="chain" id="PRO_5026762859" evidence="1">
    <location>
        <begin position="20"/>
        <end position="72"/>
    </location>
</feature>
<dbReference type="AlphaFoldDB" id="A0A6P1DY01"/>
<name>A0A6P1DY01_9GAMM</name>
<keyword evidence="1" id="KW-0732">Signal</keyword>
<reference evidence="2 3" key="2">
    <citation type="submission" date="2020-02" db="EMBL/GenBank/DDBJ databases">
        <title>Genome sequences of Thiorhodococcus mannitoliphagus and Thiorhodococcus minor, purple sulfur photosynthetic bacteria in the gammaproteobacterial family, Chromatiaceae.</title>
        <authorList>
            <person name="Aviles F.A."/>
            <person name="Meyer T.E."/>
            <person name="Kyndt J.A."/>
        </authorList>
    </citation>
    <scope>NUCLEOTIDE SEQUENCE [LARGE SCALE GENOMIC DNA]</scope>
    <source>
        <strain evidence="2 3">DSM 18266</strain>
    </source>
</reference>
<dbReference type="RefSeq" id="WP_164656565.1">
    <property type="nucleotide sequence ID" value="NZ_JAAIJR010000167.1"/>
</dbReference>
<sequence length="72" mass="6917">MSVLAQALTILCALGAATAAGVFFTFSTFTMAGLKRLSAAQGMAAMQASGVGGGQGTSCSAAPSCMAPAKVV</sequence>